<keyword evidence="2" id="KW-1015">Disulfide bond</keyword>
<keyword evidence="1 7" id="KW-0732">Signal</keyword>
<keyword evidence="3" id="KW-0325">Glycoprotein</keyword>
<reference evidence="9 10" key="1">
    <citation type="journal article" date="2024" name="BMC Genomics">
        <title>De novo assembly and annotation of Popillia japonica's genome with initial clues to its potential as an invasive pest.</title>
        <authorList>
            <person name="Cucini C."/>
            <person name="Boschi S."/>
            <person name="Funari R."/>
            <person name="Cardaioli E."/>
            <person name="Iannotti N."/>
            <person name="Marturano G."/>
            <person name="Paoli F."/>
            <person name="Bruttini M."/>
            <person name="Carapelli A."/>
            <person name="Frati F."/>
            <person name="Nardi F."/>
        </authorList>
    </citation>
    <scope>NUCLEOTIDE SEQUENCE [LARGE SCALE GENOMIC DNA]</scope>
    <source>
        <strain evidence="9">DMR45628</strain>
    </source>
</reference>
<feature type="domain" description="Peptidase S1" evidence="8">
    <location>
        <begin position="196"/>
        <end position="448"/>
    </location>
</feature>
<dbReference type="AlphaFoldDB" id="A0AAW1JE94"/>
<dbReference type="PROSITE" id="PS00135">
    <property type="entry name" value="TRYPSIN_SER"/>
    <property type="match status" value="1"/>
</dbReference>
<accession>A0AAW1JE94</accession>
<dbReference type="GO" id="GO:0006508">
    <property type="term" value="P:proteolysis"/>
    <property type="evidence" value="ECO:0007669"/>
    <property type="project" value="UniProtKB-KW"/>
</dbReference>
<dbReference type="PROSITE" id="PS50240">
    <property type="entry name" value="TRYPSIN_DOM"/>
    <property type="match status" value="1"/>
</dbReference>
<evidence type="ECO:0000256" key="1">
    <source>
        <dbReference type="ARBA" id="ARBA00022729"/>
    </source>
</evidence>
<dbReference type="InterPro" id="IPR001314">
    <property type="entry name" value="Peptidase_S1A"/>
</dbReference>
<keyword evidence="10" id="KW-1185">Reference proteome</keyword>
<protein>
    <submittedName>
        <fullName evidence="9">Trypsin</fullName>
    </submittedName>
</protein>
<dbReference type="InterPro" id="IPR043504">
    <property type="entry name" value="Peptidase_S1_PA_chymotrypsin"/>
</dbReference>
<dbReference type="SMART" id="SM00020">
    <property type="entry name" value="Tryp_SPc"/>
    <property type="match status" value="1"/>
</dbReference>
<dbReference type="InterPro" id="IPR033116">
    <property type="entry name" value="TRYPSIN_SER"/>
</dbReference>
<evidence type="ECO:0000256" key="5">
    <source>
        <dbReference type="RuleBase" id="RU363034"/>
    </source>
</evidence>
<keyword evidence="5" id="KW-0720">Serine protease</keyword>
<dbReference type="InterPro" id="IPR009003">
    <property type="entry name" value="Peptidase_S1_PA"/>
</dbReference>
<keyword evidence="5" id="KW-0645">Protease</keyword>
<name>A0AAW1JE94_POPJA</name>
<proteinExistence type="inferred from homology"/>
<evidence type="ECO:0000256" key="4">
    <source>
        <dbReference type="ARBA" id="ARBA00024195"/>
    </source>
</evidence>
<dbReference type="GO" id="GO:0004252">
    <property type="term" value="F:serine-type endopeptidase activity"/>
    <property type="evidence" value="ECO:0007669"/>
    <property type="project" value="InterPro"/>
</dbReference>
<dbReference type="PROSITE" id="PS00134">
    <property type="entry name" value="TRYPSIN_HIS"/>
    <property type="match status" value="1"/>
</dbReference>
<evidence type="ECO:0000256" key="7">
    <source>
        <dbReference type="SAM" id="SignalP"/>
    </source>
</evidence>
<feature type="chain" id="PRO_5043654336" evidence="7">
    <location>
        <begin position="21"/>
        <end position="467"/>
    </location>
</feature>
<dbReference type="PRINTS" id="PR00722">
    <property type="entry name" value="CHYMOTRYPSIN"/>
</dbReference>
<dbReference type="CDD" id="cd00190">
    <property type="entry name" value="Tryp_SPc"/>
    <property type="match status" value="1"/>
</dbReference>
<comment type="similarity">
    <text evidence="4">Belongs to the peptidase S1 family. CLIP subfamily.</text>
</comment>
<dbReference type="PANTHER" id="PTHR24252">
    <property type="entry name" value="ACROSIN-RELATED"/>
    <property type="match status" value="1"/>
</dbReference>
<dbReference type="Proteomes" id="UP001458880">
    <property type="component" value="Unassembled WGS sequence"/>
</dbReference>
<dbReference type="FunFam" id="2.40.10.10:FF:000028">
    <property type="entry name" value="Serine protease easter"/>
    <property type="match status" value="1"/>
</dbReference>
<comment type="caution">
    <text evidence="9">The sequence shown here is derived from an EMBL/GenBank/DDBJ whole genome shotgun (WGS) entry which is preliminary data.</text>
</comment>
<evidence type="ECO:0000313" key="9">
    <source>
        <dbReference type="EMBL" id="KAK9701887.1"/>
    </source>
</evidence>
<organism evidence="9 10">
    <name type="scientific">Popillia japonica</name>
    <name type="common">Japanese beetle</name>
    <dbReference type="NCBI Taxonomy" id="7064"/>
    <lineage>
        <taxon>Eukaryota</taxon>
        <taxon>Metazoa</taxon>
        <taxon>Ecdysozoa</taxon>
        <taxon>Arthropoda</taxon>
        <taxon>Hexapoda</taxon>
        <taxon>Insecta</taxon>
        <taxon>Pterygota</taxon>
        <taxon>Neoptera</taxon>
        <taxon>Endopterygota</taxon>
        <taxon>Coleoptera</taxon>
        <taxon>Polyphaga</taxon>
        <taxon>Scarabaeiformia</taxon>
        <taxon>Scarabaeidae</taxon>
        <taxon>Rutelinae</taxon>
        <taxon>Popillia</taxon>
    </lineage>
</organism>
<feature type="region of interest" description="Disordered" evidence="6">
    <location>
        <begin position="120"/>
        <end position="169"/>
    </location>
</feature>
<dbReference type="PANTHER" id="PTHR24252:SF7">
    <property type="entry name" value="HYALIN"/>
    <property type="match status" value="1"/>
</dbReference>
<gene>
    <name evidence="9" type="ORF">QE152_g30304</name>
</gene>
<evidence type="ECO:0000259" key="8">
    <source>
        <dbReference type="PROSITE" id="PS50240"/>
    </source>
</evidence>
<dbReference type="InterPro" id="IPR018114">
    <property type="entry name" value="TRYPSIN_HIS"/>
</dbReference>
<dbReference type="Pfam" id="PF00089">
    <property type="entry name" value="Trypsin"/>
    <property type="match status" value="1"/>
</dbReference>
<evidence type="ECO:0000313" key="10">
    <source>
        <dbReference type="Proteomes" id="UP001458880"/>
    </source>
</evidence>
<dbReference type="SUPFAM" id="SSF50494">
    <property type="entry name" value="Trypsin-like serine proteases"/>
    <property type="match status" value="1"/>
</dbReference>
<feature type="signal peptide" evidence="7">
    <location>
        <begin position="1"/>
        <end position="20"/>
    </location>
</feature>
<dbReference type="Gene3D" id="2.40.10.10">
    <property type="entry name" value="Trypsin-like serine proteases"/>
    <property type="match status" value="1"/>
</dbReference>
<dbReference type="InterPro" id="IPR001254">
    <property type="entry name" value="Trypsin_dom"/>
</dbReference>
<keyword evidence="5" id="KW-0378">Hydrolase</keyword>
<evidence type="ECO:0000256" key="2">
    <source>
        <dbReference type="ARBA" id="ARBA00023157"/>
    </source>
</evidence>
<evidence type="ECO:0000256" key="3">
    <source>
        <dbReference type="ARBA" id="ARBA00023180"/>
    </source>
</evidence>
<sequence length="467" mass="51458">MKTLPVLIATVLCLNAFVNGTDFYWMASGNTCEKSYGRHNLCIHYKNDTSDESYESYEIEKIPSLHHKPSQSSWDVSEEYWGSDEHDYDYDHHFNSGSSPEYHFGGSYYDWLKPSPNKGGAGDGDFPNFNDDSGLPAGSSEDGLDPSNRGQDGGALTDNDGKSVSNPFYRPTIQNSTSLRMCSQYYKSDGTVYVAVVGGEDARPKEFPHIALLGYGDPNNIVWQCGGSLISDRYILTAAHCTFSRTEGAVRYVRLGELDLNSTTDDANVTEFTVAEITTHPLYNFGSNYHDIALLRLNATITSFNDYVKPACLATTRDVENANLKIAGWGVIENNGPQASILQTAFLQHVPHERCRRSYGRSAKLRQGIIEDVHVCADGGTERRDACNGDSGGPLQFTNTDYANEGIASFVELVGVTSFGFRCALVLSASLCFTSDFITSTTLCLNLWSLIASTLYKQLLQVVCMLR</sequence>
<evidence type="ECO:0000256" key="6">
    <source>
        <dbReference type="SAM" id="MobiDB-lite"/>
    </source>
</evidence>
<dbReference type="EMBL" id="JASPKY010000405">
    <property type="protein sequence ID" value="KAK9701887.1"/>
    <property type="molecule type" value="Genomic_DNA"/>
</dbReference>